<dbReference type="PANTHER" id="PTHR46599:SF6">
    <property type="entry name" value="DUAL SPECIFICITY PHOSPHATASE 26"/>
    <property type="match status" value="1"/>
</dbReference>
<dbReference type="Proteomes" id="UP001178508">
    <property type="component" value="Chromosome 15"/>
</dbReference>
<evidence type="ECO:0000313" key="4">
    <source>
        <dbReference type="Proteomes" id="UP001178508"/>
    </source>
</evidence>
<gene>
    <name evidence="3" type="ORF">XNOV1_A015461</name>
</gene>
<dbReference type="EMBL" id="OY660878">
    <property type="protein sequence ID" value="CAJ1074181.1"/>
    <property type="molecule type" value="Genomic_DNA"/>
</dbReference>
<feature type="domain" description="PiggyBac transposable element-derived protein" evidence="2">
    <location>
        <begin position="121"/>
        <end position="242"/>
    </location>
</feature>
<name>A0AAV1GJH4_XYRNO</name>
<protein>
    <recommendedName>
        <fullName evidence="2">PiggyBac transposable element-derived protein domain-containing protein</fullName>
    </recommendedName>
</protein>
<dbReference type="AlphaFoldDB" id="A0AAV1GJH4"/>
<reference evidence="3" key="1">
    <citation type="submission" date="2023-08" db="EMBL/GenBank/DDBJ databases">
        <authorList>
            <person name="Alioto T."/>
            <person name="Alioto T."/>
            <person name="Gomez Garrido J."/>
        </authorList>
    </citation>
    <scope>NUCLEOTIDE SEQUENCE</scope>
</reference>
<accession>A0AAV1GJH4</accession>
<feature type="region of interest" description="Disordered" evidence="1">
    <location>
        <begin position="75"/>
        <end position="94"/>
    </location>
</feature>
<dbReference type="Pfam" id="PF13843">
    <property type="entry name" value="DDE_Tnp_1_7"/>
    <property type="match status" value="1"/>
</dbReference>
<keyword evidence="4" id="KW-1185">Reference proteome</keyword>
<proteinExistence type="predicted"/>
<evidence type="ECO:0000259" key="2">
    <source>
        <dbReference type="Pfam" id="PF13843"/>
    </source>
</evidence>
<dbReference type="InterPro" id="IPR029526">
    <property type="entry name" value="PGBD"/>
</dbReference>
<organism evidence="3 4">
    <name type="scientific">Xyrichtys novacula</name>
    <name type="common">Pearly razorfish</name>
    <name type="synonym">Hemipteronotus novacula</name>
    <dbReference type="NCBI Taxonomy" id="13765"/>
    <lineage>
        <taxon>Eukaryota</taxon>
        <taxon>Metazoa</taxon>
        <taxon>Chordata</taxon>
        <taxon>Craniata</taxon>
        <taxon>Vertebrata</taxon>
        <taxon>Euteleostomi</taxon>
        <taxon>Actinopterygii</taxon>
        <taxon>Neopterygii</taxon>
        <taxon>Teleostei</taxon>
        <taxon>Neoteleostei</taxon>
        <taxon>Acanthomorphata</taxon>
        <taxon>Eupercaria</taxon>
        <taxon>Labriformes</taxon>
        <taxon>Labridae</taxon>
        <taxon>Xyrichtys</taxon>
    </lineage>
</organism>
<evidence type="ECO:0000313" key="3">
    <source>
        <dbReference type="EMBL" id="CAJ1074181.1"/>
    </source>
</evidence>
<dbReference type="PANTHER" id="PTHR46599">
    <property type="entry name" value="PIGGYBAC TRANSPOSABLE ELEMENT-DERIVED PROTEIN 4"/>
    <property type="match status" value="1"/>
</dbReference>
<sequence>MTITTHVTTQWINISLHIAYYFSTLKNSVVYKPPLHGTKMQRRLNTQQELEMVLDGVNPCDSDGEDINLQLDSDSELSELSSGPQSSQWGETVREHSYEADATIPGQWQKCYHGQFLHIAVRQKTTILGTVNKIRQEILLSSRQRDCNEFTTQVFSTTGATLMVYAPKRKKMVYVLSSMHSVVQTENTTKKKPNTVTLYNTTKSDVDVMDQIVWEYTVRTGTRCWPVPVFYNMIDMAALNAHVLYQARTGRQERRVYFLVELARELANSHVGAKKARKEELLWQKALCQVKN</sequence>
<evidence type="ECO:0000256" key="1">
    <source>
        <dbReference type="SAM" id="MobiDB-lite"/>
    </source>
</evidence>